<feature type="transmembrane region" description="Helical" evidence="1">
    <location>
        <begin position="190"/>
        <end position="210"/>
    </location>
</feature>
<sequence>MIATKAYPTTNQAARNGTSTYRWAAGLLFSQFLIFILTFLVLGSAIDWPASLDNPAAQALPLILQERSAVALGYTAYFLSATMLIPIALLLWQILGSESSLLRVSAGFGILAGFAKLLGIGRWLLLMPSLAEQYSTTSDPNLRASIELLYTSFNNYAGGVGEQIGVAFFAGLWTAGISLSILRQRQLPRWFGYSGLVVAISVLIPLIEVYNLSAGPMLMVSGSLWQIWLITLGGMLLRYRAKAEA</sequence>
<keyword evidence="1" id="KW-0812">Transmembrane</keyword>
<feature type="transmembrane region" description="Helical" evidence="1">
    <location>
        <begin position="164"/>
        <end position="183"/>
    </location>
</feature>
<comment type="caution">
    <text evidence="2">The sequence shown here is derived from an EMBL/GenBank/DDBJ whole genome shotgun (WGS) entry which is preliminary data.</text>
</comment>
<evidence type="ECO:0000313" key="2">
    <source>
        <dbReference type="EMBL" id="KPL81525.1"/>
    </source>
</evidence>
<dbReference type="AlphaFoldDB" id="A0A0P6XMF0"/>
<protein>
    <recommendedName>
        <fullName evidence="4">DUF4386 domain-containing protein</fullName>
    </recommendedName>
</protein>
<dbReference type="Proteomes" id="UP000050277">
    <property type="component" value="Unassembled WGS sequence"/>
</dbReference>
<keyword evidence="1" id="KW-1133">Transmembrane helix</keyword>
<reference evidence="2 3" key="1">
    <citation type="submission" date="2015-07" db="EMBL/GenBank/DDBJ databases">
        <title>Whole genome sequence of Herpetosiphon geysericola DSM 7119.</title>
        <authorList>
            <person name="Hemp J."/>
            <person name="Ward L.M."/>
            <person name="Pace L.A."/>
            <person name="Fischer W.W."/>
        </authorList>
    </citation>
    <scope>NUCLEOTIDE SEQUENCE [LARGE SCALE GENOMIC DNA]</scope>
    <source>
        <strain evidence="2 3">DSM 7119</strain>
    </source>
</reference>
<evidence type="ECO:0000256" key="1">
    <source>
        <dbReference type="SAM" id="Phobius"/>
    </source>
</evidence>
<keyword evidence="3" id="KW-1185">Reference proteome</keyword>
<evidence type="ECO:0000313" key="3">
    <source>
        <dbReference type="Proteomes" id="UP000050277"/>
    </source>
</evidence>
<feature type="transmembrane region" description="Helical" evidence="1">
    <location>
        <begin position="216"/>
        <end position="237"/>
    </location>
</feature>
<organism evidence="2 3">
    <name type="scientific">Herpetosiphon geysericola</name>
    <dbReference type="NCBI Taxonomy" id="70996"/>
    <lineage>
        <taxon>Bacteria</taxon>
        <taxon>Bacillati</taxon>
        <taxon>Chloroflexota</taxon>
        <taxon>Chloroflexia</taxon>
        <taxon>Herpetosiphonales</taxon>
        <taxon>Herpetosiphonaceae</taxon>
        <taxon>Herpetosiphon</taxon>
    </lineage>
</organism>
<feature type="transmembrane region" description="Helical" evidence="1">
    <location>
        <begin position="104"/>
        <end position="125"/>
    </location>
</feature>
<dbReference type="STRING" id="70996.SE18_23190"/>
<feature type="transmembrane region" description="Helical" evidence="1">
    <location>
        <begin position="71"/>
        <end position="92"/>
    </location>
</feature>
<evidence type="ECO:0008006" key="4">
    <source>
        <dbReference type="Google" id="ProtNLM"/>
    </source>
</evidence>
<dbReference type="InterPro" id="IPR025495">
    <property type="entry name" value="DUF4386"/>
</dbReference>
<feature type="transmembrane region" description="Helical" evidence="1">
    <location>
        <begin position="21"/>
        <end position="46"/>
    </location>
</feature>
<dbReference type="RefSeq" id="WP_054536837.1">
    <property type="nucleotide sequence ID" value="NZ_LGKP01000035.1"/>
</dbReference>
<dbReference type="Pfam" id="PF14329">
    <property type="entry name" value="DUF4386"/>
    <property type="match status" value="1"/>
</dbReference>
<keyword evidence="1" id="KW-0472">Membrane</keyword>
<name>A0A0P6XMF0_9CHLR</name>
<dbReference type="EMBL" id="LGKP01000035">
    <property type="protein sequence ID" value="KPL81525.1"/>
    <property type="molecule type" value="Genomic_DNA"/>
</dbReference>
<proteinExistence type="predicted"/>
<dbReference type="OrthoDB" id="326446at2"/>
<accession>A0A0P6XMF0</accession>
<gene>
    <name evidence="2" type="ORF">SE18_23190</name>
</gene>